<dbReference type="InterPro" id="IPR036156">
    <property type="entry name" value="Beta-gal/glucu_dom_sf"/>
</dbReference>
<keyword evidence="1" id="KW-0378">Hydrolase</keyword>
<name>A0A7M1STX7_9MICO</name>
<sequence>MMLSTIWLDGEDWTLLGWRRNDWELARTPAADKVANPDVAPVAMPIPGSVRGALLSAGVIADPTIGLQSRDAEWVEHRDWEIRRQLPDGLLGGHDGEAQLWLHCAELDYAGAVLLGDREVGRFQGSFVPHEFDLTEPYEDGERTLRIILTAAPDGLAQNGWTSRIRAFKPRFSYGWDWTPRMVSAGIPGRVRLEQRPREGARLVVSARGDVDVSRETAVLEVAARAVGSRAAEGSATVEVLLDGEVVGTGPAPALDLRVDVPADRWELAGRGEQPLYECRVRLVSGGGLTLDETVQRLGFRNVSWSSPEGAPADADTWLCSVNGTPMFLAGVNWVPIRPDYADVTEADYRLRLQQYRELGFAMVRVWGGAGLERPIFYDLCDELGLLVWQEFPLCSSGLDNEPPSDPEFITDLVRVAESYVQRIGHHACLALWGGGNELTRVDEPAVPGSPLTSDHPTLGALRRVIAAEDPMRRYIATSPTGPRFEADAAEFGLGLHHDVHGPWEFTGTKEEWQQYWDHDDALMRSEVGVVGASSMSLLERHGLLEASSGAELRQLWTHTSGWWLAPLDDWLEEGHDLSELPHWIERSRVRQAEMLAYAAQRSKDRFPQCTGFFVWLGHDTFPCAVSLSLLDYDGEPKPAARALGEVFTD</sequence>
<evidence type="ECO:0000313" key="4">
    <source>
        <dbReference type="EMBL" id="QOR71030.1"/>
    </source>
</evidence>
<dbReference type="InterPro" id="IPR008979">
    <property type="entry name" value="Galactose-bd-like_sf"/>
</dbReference>
<evidence type="ECO:0000259" key="3">
    <source>
        <dbReference type="Pfam" id="PF22666"/>
    </source>
</evidence>
<dbReference type="GO" id="GO:0004567">
    <property type="term" value="F:beta-mannosidase activity"/>
    <property type="evidence" value="ECO:0007669"/>
    <property type="project" value="TreeGrafter"/>
</dbReference>
<keyword evidence="2" id="KW-0326">Glycosidase</keyword>
<dbReference type="RefSeq" id="WP_193497699.1">
    <property type="nucleotide sequence ID" value="NZ_CP063169.1"/>
</dbReference>
<evidence type="ECO:0000313" key="5">
    <source>
        <dbReference type="Proteomes" id="UP000593758"/>
    </source>
</evidence>
<evidence type="ECO:0000256" key="1">
    <source>
        <dbReference type="ARBA" id="ARBA00022801"/>
    </source>
</evidence>
<protein>
    <recommendedName>
        <fullName evidence="3">Beta-mannosidase-like galactose-binding domain-containing protein</fullName>
    </recommendedName>
</protein>
<dbReference type="InterPro" id="IPR054593">
    <property type="entry name" value="Beta-mannosidase-like_N2"/>
</dbReference>
<reference evidence="4 5" key="1">
    <citation type="submission" date="2020-10" db="EMBL/GenBank/DDBJ databases">
        <title>Haloactinobacterium sp. RN3S43, a bacterium isolated from saline soil.</title>
        <authorList>
            <person name="Sun J.-Q."/>
        </authorList>
    </citation>
    <scope>NUCLEOTIDE SEQUENCE [LARGE SCALE GENOMIC DNA]</scope>
    <source>
        <strain evidence="4 5">RN3S43</strain>
    </source>
</reference>
<feature type="domain" description="Beta-mannosidase-like galactose-binding" evidence="3">
    <location>
        <begin position="39"/>
        <end position="187"/>
    </location>
</feature>
<dbReference type="GO" id="GO:0006516">
    <property type="term" value="P:glycoprotein catabolic process"/>
    <property type="evidence" value="ECO:0007669"/>
    <property type="project" value="TreeGrafter"/>
</dbReference>
<dbReference type="Pfam" id="PF22666">
    <property type="entry name" value="Glyco_hydro_2_N2"/>
    <property type="match status" value="1"/>
</dbReference>
<dbReference type="Proteomes" id="UP000593758">
    <property type="component" value="Chromosome"/>
</dbReference>
<organism evidence="4 5">
    <name type="scientific">Ruania alkalisoli</name>
    <dbReference type="NCBI Taxonomy" id="2779775"/>
    <lineage>
        <taxon>Bacteria</taxon>
        <taxon>Bacillati</taxon>
        <taxon>Actinomycetota</taxon>
        <taxon>Actinomycetes</taxon>
        <taxon>Micrococcales</taxon>
        <taxon>Ruaniaceae</taxon>
        <taxon>Ruania</taxon>
    </lineage>
</organism>
<gene>
    <name evidence="4" type="ORF">IM660_01565</name>
</gene>
<dbReference type="InterPro" id="IPR050887">
    <property type="entry name" value="Beta-mannosidase_GH2"/>
</dbReference>
<dbReference type="PANTHER" id="PTHR43730">
    <property type="entry name" value="BETA-MANNOSIDASE"/>
    <property type="match status" value="1"/>
</dbReference>
<keyword evidence="5" id="KW-1185">Reference proteome</keyword>
<proteinExistence type="predicted"/>
<evidence type="ECO:0000256" key="2">
    <source>
        <dbReference type="ARBA" id="ARBA00023295"/>
    </source>
</evidence>
<dbReference type="KEGG" id="halt:IM660_01565"/>
<accession>A0A7M1STX7</accession>
<dbReference type="EMBL" id="CP063169">
    <property type="protein sequence ID" value="QOR71030.1"/>
    <property type="molecule type" value="Genomic_DNA"/>
</dbReference>
<dbReference type="Gene3D" id="3.20.20.80">
    <property type="entry name" value="Glycosidases"/>
    <property type="match status" value="1"/>
</dbReference>
<dbReference type="AlphaFoldDB" id="A0A7M1STX7"/>
<dbReference type="SUPFAM" id="SSF49303">
    <property type="entry name" value="beta-Galactosidase/glucuronidase domain"/>
    <property type="match status" value="1"/>
</dbReference>
<dbReference type="InterPro" id="IPR017853">
    <property type="entry name" value="GH"/>
</dbReference>
<dbReference type="Gene3D" id="2.60.120.260">
    <property type="entry name" value="Galactose-binding domain-like"/>
    <property type="match status" value="1"/>
</dbReference>
<dbReference type="SUPFAM" id="SSF49785">
    <property type="entry name" value="Galactose-binding domain-like"/>
    <property type="match status" value="1"/>
</dbReference>
<dbReference type="PANTHER" id="PTHR43730:SF1">
    <property type="entry name" value="BETA-MANNOSIDASE"/>
    <property type="match status" value="1"/>
</dbReference>
<dbReference type="SUPFAM" id="SSF51445">
    <property type="entry name" value="(Trans)glycosidases"/>
    <property type="match status" value="1"/>
</dbReference>